<dbReference type="GO" id="GO:0000723">
    <property type="term" value="P:telomere maintenance"/>
    <property type="evidence" value="ECO:0007669"/>
    <property type="project" value="InterPro"/>
</dbReference>
<dbReference type="GO" id="GO:0016787">
    <property type="term" value="F:hydrolase activity"/>
    <property type="evidence" value="ECO:0007669"/>
    <property type="project" value="UniProtKB-KW"/>
</dbReference>
<dbReference type="InterPro" id="IPR051055">
    <property type="entry name" value="PIF1_helicase"/>
</dbReference>
<evidence type="ECO:0000313" key="5">
    <source>
        <dbReference type="EMBL" id="CAG7824818.1"/>
    </source>
</evidence>
<keyword evidence="1" id="KW-0378">Hydrolase</keyword>
<evidence type="ECO:0000259" key="2">
    <source>
        <dbReference type="Pfam" id="PF05970"/>
    </source>
</evidence>
<dbReference type="Pfam" id="PF05970">
    <property type="entry name" value="PIF1"/>
    <property type="match status" value="1"/>
</dbReference>
<keyword evidence="1" id="KW-0227">DNA damage</keyword>
<proteinExistence type="inferred from homology"/>
<comment type="catalytic activity">
    <reaction evidence="1">
        <text>ATP + H2O = ADP + phosphate + H(+)</text>
        <dbReference type="Rhea" id="RHEA:13065"/>
        <dbReference type="ChEBI" id="CHEBI:15377"/>
        <dbReference type="ChEBI" id="CHEBI:15378"/>
        <dbReference type="ChEBI" id="CHEBI:30616"/>
        <dbReference type="ChEBI" id="CHEBI:43474"/>
        <dbReference type="ChEBI" id="CHEBI:456216"/>
        <dbReference type="EC" id="5.6.2.3"/>
    </reaction>
</comment>
<dbReference type="InterPro" id="IPR049163">
    <property type="entry name" value="Pif1-like_2B_dom"/>
</dbReference>
<evidence type="ECO:0000256" key="1">
    <source>
        <dbReference type="RuleBase" id="RU363044"/>
    </source>
</evidence>
<dbReference type="EMBL" id="CAJVCH010534132">
    <property type="protein sequence ID" value="CAG7824818.1"/>
    <property type="molecule type" value="Genomic_DNA"/>
</dbReference>
<dbReference type="AlphaFoldDB" id="A0A8J2PL53"/>
<dbReference type="GO" id="GO:0006281">
    <property type="term" value="P:DNA repair"/>
    <property type="evidence" value="ECO:0007669"/>
    <property type="project" value="UniProtKB-KW"/>
</dbReference>
<comment type="cofactor">
    <cofactor evidence="1">
        <name>Mg(2+)</name>
        <dbReference type="ChEBI" id="CHEBI:18420"/>
    </cofactor>
</comment>
<evidence type="ECO:0000259" key="3">
    <source>
        <dbReference type="Pfam" id="PF14214"/>
    </source>
</evidence>
<feature type="domain" description="DNA helicase Pif1-like 2B" evidence="4">
    <location>
        <begin position="713"/>
        <end position="748"/>
    </location>
</feature>
<dbReference type="EC" id="5.6.2.3" evidence="1"/>
<reference evidence="5" key="1">
    <citation type="submission" date="2021-06" db="EMBL/GenBank/DDBJ databases">
        <authorList>
            <person name="Hodson N. C."/>
            <person name="Mongue J. A."/>
            <person name="Jaron S. K."/>
        </authorList>
    </citation>
    <scope>NUCLEOTIDE SEQUENCE</scope>
</reference>
<name>A0A8J2PL53_9HEXA</name>
<evidence type="ECO:0000313" key="6">
    <source>
        <dbReference type="Proteomes" id="UP000708208"/>
    </source>
</evidence>
<keyword evidence="1" id="KW-0547">Nucleotide-binding</keyword>
<comment type="similarity">
    <text evidence="1">Belongs to the helicase family.</text>
</comment>
<dbReference type="GO" id="GO:0006310">
    <property type="term" value="P:DNA recombination"/>
    <property type="evidence" value="ECO:0007669"/>
    <property type="project" value="UniProtKB-KW"/>
</dbReference>
<evidence type="ECO:0000259" key="4">
    <source>
        <dbReference type="Pfam" id="PF21530"/>
    </source>
</evidence>
<keyword evidence="1" id="KW-0233">DNA recombination</keyword>
<accession>A0A8J2PL53</accession>
<sequence length="856" mass="98090">MHPRRVKQTPLDYFQQRVMSSDRRFSVPSYVFYALCQVEEFKIKQKVQVCCDMKMQTGDRNSEYDPKNVHLVLANIRGTLSYWKQYCGSVIAMIHQLGSPTFFLTFSYYDLNSIDALMAMMMNESTNDINFEDIQWDTLDFDQRRKLLDNNFITAARHFNMRVNELFKMMQKLSVELFGRPLIDFTWRVEFQNRGSCHVHSLTFLGNAPAVNTPEYIELIDANISCSISSENGHLARKYQSHRHTATCFKGEKTDCRFGFPRKITYVTTIMGDDGIISNRAVTNEMSIAYYISKYMSKAEPSDIRGEMCDLLQASKQVPSENTQTQLLKQTTKIMSKREVCGQEACYRLCHLPLHKSSRTTVFVPTFKPENRTRVLNKEKLKQGEEELYPNIIENYINRPLNLHDKISEELETNLPAIKLQNNLGFIKLRNKTAVGGDVLNGFQSSLEAFQQYHSQLGTQNDNSIIKVEFIQELNRCLCFLAQMQSQQYSVDDFDDESINEVFEDLEEVEDIVNNRPVSSTATDHLQAISTLSNEQRIVFKKVVNAVCSSVPTGLVVLASEYRRTDCWTKGLALGVEKYGAIAYTSLKGKNLATLRRNYQNLKLIVVDEISMISYEILRVIHLRLCEIFQNSNPFGGILVLLVGDLLQLKPVRGSYVFNQPYKFEHKVHLWRLFEYQELFVTHRQKNDPLLEIYPNATVNEKHVYKDVSKCAGIPSILKLGVGSRVMLLRNKDVAGKLVNGSMGTVRSFECTGLRRNPPINSMELPHAILIQFDDADSHLVQPDGNSKIMPEVFTFPGKNGNMIARKMFPLVESFSVNVHKTQSLSINKAVLDLGKNTSVQVNFTYHFRECGLYKV</sequence>
<keyword evidence="6" id="KW-1185">Reference proteome</keyword>
<dbReference type="GO" id="GO:0005524">
    <property type="term" value="F:ATP binding"/>
    <property type="evidence" value="ECO:0007669"/>
    <property type="project" value="UniProtKB-KW"/>
</dbReference>
<dbReference type="Proteomes" id="UP000708208">
    <property type="component" value="Unassembled WGS sequence"/>
</dbReference>
<organism evidence="5 6">
    <name type="scientific">Allacma fusca</name>
    <dbReference type="NCBI Taxonomy" id="39272"/>
    <lineage>
        <taxon>Eukaryota</taxon>
        <taxon>Metazoa</taxon>
        <taxon>Ecdysozoa</taxon>
        <taxon>Arthropoda</taxon>
        <taxon>Hexapoda</taxon>
        <taxon>Collembola</taxon>
        <taxon>Symphypleona</taxon>
        <taxon>Sminthuridae</taxon>
        <taxon>Allacma</taxon>
    </lineage>
</organism>
<dbReference type="PANTHER" id="PTHR47642">
    <property type="entry name" value="ATP-DEPENDENT DNA HELICASE"/>
    <property type="match status" value="1"/>
</dbReference>
<gene>
    <name evidence="5" type="ORF">AFUS01_LOCUS34958</name>
</gene>
<dbReference type="OrthoDB" id="416437at2759"/>
<dbReference type="Pfam" id="PF21530">
    <property type="entry name" value="Pif1_2B_dom"/>
    <property type="match status" value="1"/>
</dbReference>
<comment type="caution">
    <text evidence="5">The sequence shown here is derived from an EMBL/GenBank/DDBJ whole genome shotgun (WGS) entry which is preliminary data.</text>
</comment>
<dbReference type="GO" id="GO:0043139">
    <property type="term" value="F:5'-3' DNA helicase activity"/>
    <property type="evidence" value="ECO:0007669"/>
    <property type="project" value="UniProtKB-EC"/>
</dbReference>
<keyword evidence="1" id="KW-0347">Helicase</keyword>
<feature type="domain" description="DNA helicase Pif1-like DEAD-box helicase" evidence="2">
    <location>
        <begin position="593"/>
        <end position="688"/>
    </location>
</feature>
<protein>
    <recommendedName>
        <fullName evidence="1">ATP-dependent DNA helicase</fullName>
        <ecNumber evidence="1">5.6.2.3</ecNumber>
    </recommendedName>
</protein>
<dbReference type="InterPro" id="IPR025476">
    <property type="entry name" value="Helitron_helicase-like"/>
</dbReference>
<keyword evidence="1" id="KW-0067">ATP-binding</keyword>
<keyword evidence="1" id="KW-0234">DNA repair</keyword>
<dbReference type="Pfam" id="PF14214">
    <property type="entry name" value="Helitron_like_N"/>
    <property type="match status" value="1"/>
</dbReference>
<dbReference type="PANTHER" id="PTHR47642:SF6">
    <property type="entry name" value="ATP-DEPENDENT DNA HELICASE"/>
    <property type="match status" value="1"/>
</dbReference>
<dbReference type="InterPro" id="IPR010285">
    <property type="entry name" value="DNA_helicase_pif1-like_DEAD"/>
</dbReference>
<feature type="domain" description="Helitron helicase-like" evidence="3">
    <location>
        <begin position="57"/>
        <end position="202"/>
    </location>
</feature>